<dbReference type="GO" id="GO:0005507">
    <property type="term" value="F:copper ion binding"/>
    <property type="evidence" value="ECO:0007669"/>
    <property type="project" value="TreeGrafter"/>
</dbReference>
<comment type="catalytic activity">
    <reaction evidence="22">
        <text>Cu(+)(in) + ATP + H2O = Cu(+)(out) + ADP + phosphate + H(+)</text>
        <dbReference type="Rhea" id="RHEA:25792"/>
        <dbReference type="ChEBI" id="CHEBI:15377"/>
        <dbReference type="ChEBI" id="CHEBI:15378"/>
        <dbReference type="ChEBI" id="CHEBI:30616"/>
        <dbReference type="ChEBI" id="CHEBI:43474"/>
        <dbReference type="ChEBI" id="CHEBI:49552"/>
        <dbReference type="ChEBI" id="CHEBI:456216"/>
        <dbReference type="EC" id="7.2.2.8"/>
    </reaction>
</comment>
<keyword evidence="8 23" id="KW-0812">Transmembrane</keyword>
<protein>
    <recommendedName>
        <fullName evidence="4">Copper-exporting P-type ATPase</fullName>
        <ecNumber evidence="3">7.2.2.8</ecNumber>
    </recommendedName>
    <alternativeName>
        <fullName evidence="20">Copper-exporting P-type ATPase A</fullName>
    </alternativeName>
    <alternativeName>
        <fullName evidence="21">Cu(+)-exporting ATPase</fullName>
    </alternativeName>
</protein>
<evidence type="ECO:0000256" key="18">
    <source>
        <dbReference type="ARBA" id="ARBA00023065"/>
    </source>
</evidence>
<keyword evidence="12" id="KW-0187">Copper transport</keyword>
<dbReference type="InterPro" id="IPR006121">
    <property type="entry name" value="HMA_dom"/>
</dbReference>
<keyword evidence="14" id="KW-0460">Magnesium</keyword>
<dbReference type="SFLD" id="SFLDS00003">
    <property type="entry name" value="Haloacid_Dehalogenase"/>
    <property type="match status" value="1"/>
</dbReference>
<dbReference type="SUPFAM" id="SSF81665">
    <property type="entry name" value="Calcium ATPase, transmembrane domain M"/>
    <property type="match status" value="1"/>
</dbReference>
<evidence type="ECO:0000256" key="22">
    <source>
        <dbReference type="ARBA" id="ARBA00049289"/>
    </source>
</evidence>
<dbReference type="CDD" id="cd00371">
    <property type="entry name" value="HMA"/>
    <property type="match status" value="1"/>
</dbReference>
<evidence type="ECO:0000256" key="19">
    <source>
        <dbReference type="ARBA" id="ARBA00023136"/>
    </source>
</evidence>
<dbReference type="Proteomes" id="UP000036270">
    <property type="component" value="Unassembled WGS sequence"/>
</dbReference>
<evidence type="ECO:0000256" key="21">
    <source>
        <dbReference type="ARBA" id="ARBA00033239"/>
    </source>
</evidence>
<comment type="caution">
    <text evidence="25">The sequence shown here is derived from an EMBL/GenBank/DDBJ whole genome shotgun (WGS) entry which is preliminary data.</text>
</comment>
<dbReference type="InterPro" id="IPR023298">
    <property type="entry name" value="ATPase_P-typ_TM_dom_sf"/>
</dbReference>
<feature type="domain" description="HMA" evidence="24">
    <location>
        <begin position="1"/>
        <end position="64"/>
    </location>
</feature>
<dbReference type="EMBL" id="JWIZ01000003">
    <property type="protein sequence ID" value="KMK52396.1"/>
    <property type="molecule type" value="Genomic_DNA"/>
</dbReference>
<dbReference type="NCBIfam" id="TIGR01511">
    <property type="entry name" value="ATPase-IB1_Cu"/>
    <property type="match status" value="1"/>
</dbReference>
<dbReference type="InterPro" id="IPR017969">
    <property type="entry name" value="Heavy-metal-associated_CS"/>
</dbReference>
<dbReference type="GO" id="GO:0055070">
    <property type="term" value="P:copper ion homeostasis"/>
    <property type="evidence" value="ECO:0007669"/>
    <property type="project" value="TreeGrafter"/>
</dbReference>
<comment type="similarity">
    <text evidence="2 23">Belongs to the cation transport ATPase (P-type) (TC 3.A.3) family. Type IB subfamily.</text>
</comment>
<dbReference type="NCBIfam" id="TIGR01494">
    <property type="entry name" value="ATPase_P-type"/>
    <property type="match status" value="1"/>
</dbReference>
<keyword evidence="16 23" id="KW-1133">Transmembrane helix</keyword>
<evidence type="ECO:0000256" key="7">
    <source>
        <dbReference type="ARBA" id="ARBA00022553"/>
    </source>
</evidence>
<feature type="transmembrane region" description="Helical" evidence="23">
    <location>
        <begin position="333"/>
        <end position="355"/>
    </location>
</feature>
<feature type="transmembrane region" description="Helical" evidence="23">
    <location>
        <begin position="181"/>
        <end position="199"/>
    </location>
</feature>
<dbReference type="Gene3D" id="3.30.70.100">
    <property type="match status" value="1"/>
</dbReference>
<dbReference type="GO" id="GO:0005886">
    <property type="term" value="C:plasma membrane"/>
    <property type="evidence" value="ECO:0007669"/>
    <property type="project" value="UniProtKB-SubCell"/>
</dbReference>
<dbReference type="Gene3D" id="3.40.1110.10">
    <property type="entry name" value="Calcium-transporting ATPase, cytoplasmic domain N"/>
    <property type="match status" value="1"/>
</dbReference>
<evidence type="ECO:0000313" key="25">
    <source>
        <dbReference type="EMBL" id="KMK52396.1"/>
    </source>
</evidence>
<dbReference type="Gene3D" id="3.40.50.1000">
    <property type="entry name" value="HAD superfamily/HAD-like"/>
    <property type="match status" value="1"/>
</dbReference>
<dbReference type="PROSITE" id="PS50846">
    <property type="entry name" value="HMA_2"/>
    <property type="match status" value="1"/>
</dbReference>
<evidence type="ECO:0000256" key="9">
    <source>
        <dbReference type="ARBA" id="ARBA00022723"/>
    </source>
</evidence>
<dbReference type="EC" id="7.2.2.8" evidence="3"/>
<dbReference type="GO" id="GO:0140581">
    <property type="term" value="F:P-type monovalent copper transporter activity"/>
    <property type="evidence" value="ECO:0007669"/>
    <property type="project" value="UniProtKB-EC"/>
</dbReference>
<comment type="subcellular location">
    <subcellularLocation>
        <location evidence="1">Cell membrane</location>
        <topology evidence="1">Multi-pass membrane protein</topology>
    </subcellularLocation>
</comment>
<keyword evidence="5" id="KW-0813">Transport</keyword>
<dbReference type="PANTHER" id="PTHR43520">
    <property type="entry name" value="ATP7, ISOFORM B"/>
    <property type="match status" value="1"/>
</dbReference>
<dbReference type="FunFam" id="2.70.150.10:FF:000020">
    <property type="entry name" value="Copper-exporting P-type ATPase A"/>
    <property type="match status" value="1"/>
</dbReference>
<dbReference type="Gene3D" id="2.70.150.10">
    <property type="entry name" value="Calcium-transporting ATPase, cytoplasmic transduction domain A"/>
    <property type="match status" value="1"/>
</dbReference>
<dbReference type="GO" id="GO:0005524">
    <property type="term" value="F:ATP binding"/>
    <property type="evidence" value="ECO:0007669"/>
    <property type="project" value="UniProtKB-UniRule"/>
</dbReference>
<dbReference type="PRINTS" id="PR00943">
    <property type="entry name" value="CUATPASE"/>
</dbReference>
<proteinExistence type="inferred from homology"/>
<dbReference type="SFLD" id="SFLDG00002">
    <property type="entry name" value="C1.7:_P-type_atpase_like"/>
    <property type="match status" value="1"/>
</dbReference>
<dbReference type="SUPFAM" id="SSF55008">
    <property type="entry name" value="HMA, heavy metal-associated domain"/>
    <property type="match status" value="1"/>
</dbReference>
<dbReference type="PROSITE" id="PS01047">
    <property type="entry name" value="HMA_1"/>
    <property type="match status" value="1"/>
</dbReference>
<keyword evidence="15" id="KW-1278">Translocase</keyword>
<evidence type="ECO:0000256" key="17">
    <source>
        <dbReference type="ARBA" id="ARBA00023008"/>
    </source>
</evidence>
<evidence type="ECO:0000256" key="15">
    <source>
        <dbReference type="ARBA" id="ARBA00022967"/>
    </source>
</evidence>
<keyword evidence="19 23" id="KW-0472">Membrane</keyword>
<dbReference type="InterPro" id="IPR008250">
    <property type="entry name" value="ATPase_P-typ_transduc_dom_A_sf"/>
</dbReference>
<evidence type="ECO:0000256" key="2">
    <source>
        <dbReference type="ARBA" id="ARBA00006024"/>
    </source>
</evidence>
<evidence type="ECO:0000259" key="24">
    <source>
        <dbReference type="PROSITE" id="PS50846"/>
    </source>
</evidence>
<evidence type="ECO:0000256" key="10">
    <source>
        <dbReference type="ARBA" id="ARBA00022737"/>
    </source>
</evidence>
<dbReference type="GO" id="GO:0043682">
    <property type="term" value="F:P-type divalent copper transporter activity"/>
    <property type="evidence" value="ECO:0007669"/>
    <property type="project" value="TreeGrafter"/>
</dbReference>
<organism evidence="25 26">
    <name type="scientific">Muribacter muris</name>
    <dbReference type="NCBI Taxonomy" id="67855"/>
    <lineage>
        <taxon>Bacteria</taxon>
        <taxon>Pseudomonadati</taxon>
        <taxon>Pseudomonadota</taxon>
        <taxon>Gammaproteobacteria</taxon>
        <taxon>Pasteurellales</taxon>
        <taxon>Pasteurellaceae</taxon>
        <taxon>Muribacter</taxon>
    </lineage>
</organism>
<accession>A0A0J5P843</accession>
<evidence type="ECO:0000256" key="1">
    <source>
        <dbReference type="ARBA" id="ARBA00004651"/>
    </source>
</evidence>
<dbReference type="InterPro" id="IPR036163">
    <property type="entry name" value="HMA_dom_sf"/>
</dbReference>
<dbReference type="PRINTS" id="PR00119">
    <property type="entry name" value="CATATPASE"/>
</dbReference>
<dbReference type="CDD" id="cd02094">
    <property type="entry name" value="P-type_ATPase_Cu-like"/>
    <property type="match status" value="1"/>
</dbReference>
<dbReference type="AlphaFoldDB" id="A0A0J5P843"/>
<dbReference type="InterPro" id="IPR044492">
    <property type="entry name" value="P_typ_ATPase_HD_dom"/>
</dbReference>
<dbReference type="PATRIC" id="fig|67855.3.peg.992"/>
<gene>
    <name evidence="25" type="ORF">RO21_00660</name>
</gene>
<evidence type="ECO:0000256" key="5">
    <source>
        <dbReference type="ARBA" id="ARBA00022448"/>
    </source>
</evidence>
<dbReference type="InterPro" id="IPR027256">
    <property type="entry name" value="P-typ_ATPase_IB"/>
</dbReference>
<evidence type="ECO:0000256" key="8">
    <source>
        <dbReference type="ARBA" id="ARBA00022692"/>
    </source>
</evidence>
<dbReference type="InterPro" id="IPR036412">
    <property type="entry name" value="HAD-like_sf"/>
</dbReference>
<dbReference type="STRING" id="67855.RO21_00660"/>
<keyword evidence="18" id="KW-0406">Ion transport</keyword>
<feature type="transmembrane region" description="Helical" evidence="23">
    <location>
        <begin position="119"/>
        <end position="139"/>
    </location>
</feature>
<dbReference type="PANTHER" id="PTHR43520:SF6">
    <property type="entry name" value="COPPER-EXPORTING P-TYPE ATPASE"/>
    <property type="match status" value="1"/>
</dbReference>
<dbReference type="InterPro" id="IPR023214">
    <property type="entry name" value="HAD_sf"/>
</dbReference>
<feature type="transmembrane region" description="Helical" evidence="23">
    <location>
        <begin position="697"/>
        <end position="716"/>
    </location>
</feature>
<keyword evidence="13 23" id="KW-0067">ATP-binding</keyword>
<dbReference type="InterPro" id="IPR001757">
    <property type="entry name" value="P_typ_ATPase"/>
</dbReference>
<keyword evidence="11 23" id="KW-0547">Nucleotide-binding</keyword>
<evidence type="ECO:0000256" key="16">
    <source>
        <dbReference type="ARBA" id="ARBA00022989"/>
    </source>
</evidence>
<name>A0A0J5P843_9PAST</name>
<keyword evidence="6 23" id="KW-1003">Cell membrane</keyword>
<reference evidence="25 26" key="1">
    <citation type="submission" date="2014-12" db="EMBL/GenBank/DDBJ databases">
        <title>Reclassification of Actinobacillus muris as Muribacter muris.</title>
        <authorList>
            <person name="Christensen H."/>
            <person name="Nicklas W."/>
            <person name="Bisgaard M."/>
        </authorList>
    </citation>
    <scope>NUCLEOTIDE SEQUENCE [LARGE SCALE GENOMIC DNA]</scope>
    <source>
        <strain evidence="25 26">Ackerman80-443D</strain>
    </source>
</reference>
<sequence length="724" mass="78040">MEQQFLLNGLHCAACVRRVETVIGRLPNVELASVNLADQTAFVQGNVSADAVIQAVTKIGFGAELLESEQTRREKQQQQTQAMLTHKKRQFSLALAVGFALMGYGLIGGMTVSEANRPIWLMWAGVTACTMYASGRHFFTGAWHSLKNRAATMDTLIALSTGVAFLYSFYLTLNPSSQAHLYYEASVMIIGFLNLGKFLELKAKQRSSLALEKLLDLAPQQAVVLDGDLAKPLPVKAIKPMMRLQAHTGDRLAVDGIVESGTIWVDESMLTGEALPIEKKAGAKVRAGTLVQDGAGVYIAEQVGAQTALARIIHAVRHAQSSKPPLAQWVDKVAAVFVPVVVSLAVISAAIWLLLGKEFDFALSVFTTVLIIACPCALGLAIPLSTIAGVARAAELGVLVRNIEALQAGSEVDTLVFDKTGTLTTGEMQVSRFDTFNNADRDELLRLAKSLEQHASHPIAKAIVTFCTQHTACTLNNIQIVKGQGIMADNGTANVQIGNRHFALFRETLTDTEQQQLIHSKSVGTQVFIAVDNRTLGVFYLADQLRPEAKQVIAQFHAQGYQCLMLTGDRQQTAEYYASQLGIEQVIAEVLPEQKAVHIQGLQAERRKVAMIGDGINDSPALAQANVGIAMYHGSEIAVETADLSLMQSGLQPLAAVLPFSKQVLANMKQSLFGAFVYNAISIPLAAGVLYPVTGWLLNPMIAAAAMALSSVTVVLNSQRLLKK</sequence>
<dbReference type="SUPFAM" id="SSF81653">
    <property type="entry name" value="Calcium ATPase, transduction domain A"/>
    <property type="match status" value="1"/>
</dbReference>
<dbReference type="SUPFAM" id="SSF56784">
    <property type="entry name" value="HAD-like"/>
    <property type="match status" value="1"/>
</dbReference>
<dbReference type="PROSITE" id="PS00154">
    <property type="entry name" value="ATPASE_E1_E2"/>
    <property type="match status" value="1"/>
</dbReference>
<evidence type="ECO:0000256" key="6">
    <source>
        <dbReference type="ARBA" id="ARBA00022475"/>
    </source>
</evidence>
<dbReference type="NCBIfam" id="TIGR01525">
    <property type="entry name" value="ATPase-IB_hvy"/>
    <property type="match status" value="1"/>
</dbReference>
<keyword evidence="9 23" id="KW-0479">Metal-binding</keyword>
<evidence type="ECO:0000256" key="4">
    <source>
        <dbReference type="ARBA" id="ARBA00015102"/>
    </source>
</evidence>
<evidence type="ECO:0000256" key="20">
    <source>
        <dbReference type="ARBA" id="ARBA00029719"/>
    </source>
</evidence>
<keyword evidence="26" id="KW-1185">Reference proteome</keyword>
<dbReference type="GO" id="GO:0016887">
    <property type="term" value="F:ATP hydrolysis activity"/>
    <property type="evidence" value="ECO:0007669"/>
    <property type="project" value="InterPro"/>
</dbReference>
<feature type="transmembrane region" description="Helical" evidence="23">
    <location>
        <begin position="151"/>
        <end position="169"/>
    </location>
</feature>
<evidence type="ECO:0000256" key="11">
    <source>
        <dbReference type="ARBA" id="ARBA00022741"/>
    </source>
</evidence>
<feature type="transmembrane region" description="Helical" evidence="23">
    <location>
        <begin position="361"/>
        <end position="382"/>
    </location>
</feature>
<feature type="transmembrane region" description="Helical" evidence="23">
    <location>
        <begin position="91"/>
        <end position="113"/>
    </location>
</feature>
<evidence type="ECO:0000256" key="3">
    <source>
        <dbReference type="ARBA" id="ARBA00012517"/>
    </source>
</evidence>
<dbReference type="SFLD" id="SFLDF00027">
    <property type="entry name" value="p-type_atpase"/>
    <property type="match status" value="1"/>
</dbReference>
<dbReference type="Pfam" id="PF00702">
    <property type="entry name" value="Hydrolase"/>
    <property type="match status" value="1"/>
</dbReference>
<dbReference type="RefSeq" id="WP_047975872.1">
    <property type="nucleotide sequence ID" value="NZ_JWIZ01000003.1"/>
</dbReference>
<evidence type="ECO:0000313" key="26">
    <source>
        <dbReference type="Proteomes" id="UP000036270"/>
    </source>
</evidence>
<evidence type="ECO:0000256" key="14">
    <source>
        <dbReference type="ARBA" id="ARBA00022842"/>
    </source>
</evidence>
<feature type="transmembrane region" description="Helical" evidence="23">
    <location>
        <begin position="672"/>
        <end position="691"/>
    </location>
</feature>
<dbReference type="InterPro" id="IPR023299">
    <property type="entry name" value="ATPase_P-typ_cyto_dom_N"/>
</dbReference>
<dbReference type="InterPro" id="IPR018303">
    <property type="entry name" value="ATPase_P-typ_P_site"/>
</dbReference>
<evidence type="ECO:0000256" key="23">
    <source>
        <dbReference type="RuleBase" id="RU362081"/>
    </source>
</evidence>
<evidence type="ECO:0000256" key="12">
    <source>
        <dbReference type="ARBA" id="ARBA00022796"/>
    </source>
</evidence>
<evidence type="ECO:0000256" key="13">
    <source>
        <dbReference type="ARBA" id="ARBA00022840"/>
    </source>
</evidence>
<dbReference type="GO" id="GO:0060003">
    <property type="term" value="P:copper ion export"/>
    <property type="evidence" value="ECO:0007669"/>
    <property type="project" value="UniProtKB-ARBA"/>
</dbReference>
<dbReference type="PROSITE" id="PS01229">
    <property type="entry name" value="COF_2"/>
    <property type="match status" value="1"/>
</dbReference>
<keyword evidence="7" id="KW-0597">Phosphoprotein</keyword>
<keyword evidence="10" id="KW-0677">Repeat</keyword>
<dbReference type="Pfam" id="PF00122">
    <property type="entry name" value="E1-E2_ATPase"/>
    <property type="match status" value="1"/>
</dbReference>
<keyword evidence="17" id="KW-0186">Copper</keyword>
<dbReference type="InterPro" id="IPR059000">
    <property type="entry name" value="ATPase_P-type_domA"/>
</dbReference>
<dbReference type="Pfam" id="PF00403">
    <property type="entry name" value="HMA"/>
    <property type="match status" value="1"/>
</dbReference>